<proteinExistence type="predicted"/>
<keyword evidence="2" id="KW-1185">Reference proteome</keyword>
<dbReference type="EMBL" id="LSRX01000516">
    <property type="protein sequence ID" value="OLP95106.1"/>
    <property type="molecule type" value="Genomic_DNA"/>
</dbReference>
<evidence type="ECO:0000313" key="2">
    <source>
        <dbReference type="Proteomes" id="UP000186817"/>
    </source>
</evidence>
<name>A0A1Q9DIX6_SYMMI</name>
<evidence type="ECO:0000313" key="1">
    <source>
        <dbReference type="EMBL" id="OLP95106.1"/>
    </source>
</evidence>
<dbReference type="OrthoDB" id="10468908at2759"/>
<dbReference type="AlphaFoldDB" id="A0A1Q9DIX6"/>
<dbReference type="Proteomes" id="UP000186817">
    <property type="component" value="Unassembled WGS sequence"/>
</dbReference>
<protein>
    <submittedName>
        <fullName evidence="1">Uncharacterized protein</fullName>
    </submittedName>
</protein>
<feature type="non-terminal residue" evidence="1">
    <location>
        <position position="227"/>
    </location>
</feature>
<sequence>MRLAGRLFRAAGAVGSETEIEREGRTQARCAFDLQAMLASIRCSANKLAEHGTSGRHLRLYQPAYIKSPTPTNGPRCRELSTTCTSLIFPLQPLFQTLSEIGDPRCHTSPGEMVNARAVPLSRWREALLCLPQQLTPRRPLLLAGSIRHNLDPEVLRLVGLDARIRRADRRKVQKATVFFPGGYSETEGAWNYADAILRYQNDTPRSRFDSGLDAEVELDYHSGPRK</sequence>
<organism evidence="1 2">
    <name type="scientific">Symbiodinium microadriaticum</name>
    <name type="common">Dinoflagellate</name>
    <name type="synonym">Zooxanthella microadriatica</name>
    <dbReference type="NCBI Taxonomy" id="2951"/>
    <lineage>
        <taxon>Eukaryota</taxon>
        <taxon>Sar</taxon>
        <taxon>Alveolata</taxon>
        <taxon>Dinophyceae</taxon>
        <taxon>Suessiales</taxon>
        <taxon>Symbiodiniaceae</taxon>
        <taxon>Symbiodinium</taxon>
    </lineage>
</organism>
<gene>
    <name evidence="1" type="ORF">AK812_SmicGene22776</name>
</gene>
<reference evidence="1 2" key="1">
    <citation type="submission" date="2016-02" db="EMBL/GenBank/DDBJ databases">
        <title>Genome analysis of coral dinoflagellate symbionts highlights evolutionary adaptations to a symbiotic lifestyle.</title>
        <authorList>
            <person name="Aranda M."/>
            <person name="Li Y."/>
            <person name="Liew Y.J."/>
            <person name="Baumgarten S."/>
            <person name="Simakov O."/>
            <person name="Wilson M."/>
            <person name="Piel J."/>
            <person name="Ashoor H."/>
            <person name="Bougouffa S."/>
            <person name="Bajic V.B."/>
            <person name="Ryu T."/>
            <person name="Ravasi T."/>
            <person name="Bayer T."/>
            <person name="Micklem G."/>
            <person name="Kim H."/>
            <person name="Bhak J."/>
            <person name="Lajeunesse T.C."/>
            <person name="Voolstra C.R."/>
        </authorList>
    </citation>
    <scope>NUCLEOTIDE SEQUENCE [LARGE SCALE GENOMIC DNA]</scope>
    <source>
        <strain evidence="1 2">CCMP2467</strain>
    </source>
</reference>
<accession>A0A1Q9DIX6</accession>
<comment type="caution">
    <text evidence="1">The sequence shown here is derived from an EMBL/GenBank/DDBJ whole genome shotgun (WGS) entry which is preliminary data.</text>
</comment>